<keyword evidence="2" id="KW-0472">Membrane</keyword>
<feature type="compositionally biased region" description="Low complexity" evidence="1">
    <location>
        <begin position="99"/>
        <end position="115"/>
    </location>
</feature>
<feature type="compositionally biased region" description="Low complexity" evidence="1">
    <location>
        <begin position="358"/>
        <end position="371"/>
    </location>
</feature>
<dbReference type="Proteomes" id="UP000078544">
    <property type="component" value="Unassembled WGS sequence"/>
</dbReference>
<comment type="caution">
    <text evidence="3">The sequence shown here is derived from an EMBL/GenBank/DDBJ whole genome shotgun (WGS) entry which is preliminary data.</text>
</comment>
<feature type="transmembrane region" description="Helical" evidence="2">
    <location>
        <begin position="208"/>
        <end position="229"/>
    </location>
</feature>
<dbReference type="AlphaFoldDB" id="A0A168FCV7"/>
<name>A0A168FCV7_9HYPO</name>
<evidence type="ECO:0000313" key="3">
    <source>
        <dbReference type="EMBL" id="KZZ99734.1"/>
    </source>
</evidence>
<evidence type="ECO:0000256" key="1">
    <source>
        <dbReference type="SAM" id="MobiDB-lite"/>
    </source>
</evidence>
<dbReference type="EMBL" id="AZGY01000003">
    <property type="protein sequence ID" value="KZZ99734.1"/>
    <property type="molecule type" value="Genomic_DNA"/>
</dbReference>
<feature type="compositionally biased region" description="Basic and acidic residues" evidence="1">
    <location>
        <begin position="655"/>
        <end position="671"/>
    </location>
</feature>
<feature type="region of interest" description="Disordered" evidence="1">
    <location>
        <begin position="646"/>
        <end position="671"/>
    </location>
</feature>
<sequence>MGRGSGSGKRQQGSGTHRDQRHDNGLVSSTRRTAGRKGNDQFDGSARSADPVAGRAGPSSPSPGLLQSQADANFAKNGSDASIETRPGDAHRRHSLGTSSEAASESAQSNASSSSLTVDSGARQIDVNSVTNGDLHKDTGPFELIATIVKSLPLQDTLAILIILMHVPYFSLTVVYAAFAVITFAPPVSTKTGININFAEILDNNSSAPSLITILCMDFFFFLVWVFLWQPIQDSILEFAKAVIAVFLGGGTSAKDGTSRGVTTSFVWLLLHQAIRATKSHWAKLARHFPENWPLPNILSEPFEKKPLVYRKRNAHGWIQSTLAMHILAQGIVRFVREWYLKREKANAGFSLGDPEAGKSTTAGASSLAGSNVPHPLESAHDGGTNTADADGGLSAMTSMKRRRKQNAQVRLQQPFWAALASTKIAIVKGNELSDYARGEAVTSHNLKMVHNIISQPFQREPGQIWISYVGNDEICFGTSRFPDPATLPPIDDSDVVLPPGVDITKPFYVRINNAFWGPTRISPFQEDEPEGEEWAGEGPRWTGDIYALRPISTYVCEFVDVRTGDVIFSITVRTVREFLQTREAREGFSPPGQQPLRPDSPATVIRNSVAAEEARLAEEKLRLKIFRKESKTKINSIRKENELVDNQLASAGSSDEKHRQRIRQHETQKVQAEREMEVLEEQLSNFDGAPELTERRRKLDKMHAAERKDHDTAQKRFDQSESHMDREIRAREVDKANLSSRRNKIGLRIDKVEKELRNIADANVRGLNEADRRRQEHAIWTDNMTAMATNYQDRIQAVQMANLTRGERLRTLEAQLQGFSHYLASVLDFTPDEPTTGLFRPQPPASSWAPNPAMLPRYPTGIWTGSSGDLGTPGSAPPTQSGLIAWPTAPTTVASFEPRRGRSSSMLSDVSGFTEASDEAPLKPPEVGIGLFAAEHSGRNGTSGSTGSTGSTGSVSVGEPGSPK</sequence>
<feature type="compositionally biased region" description="Low complexity" evidence="1">
    <location>
        <begin position="943"/>
        <end position="959"/>
    </location>
</feature>
<evidence type="ECO:0008006" key="5">
    <source>
        <dbReference type="Google" id="ProtNLM"/>
    </source>
</evidence>
<feature type="transmembrane region" description="Helical" evidence="2">
    <location>
        <begin position="158"/>
        <end position="188"/>
    </location>
</feature>
<organism evidence="3 4">
    <name type="scientific">Moelleriella libera RCEF 2490</name>
    <dbReference type="NCBI Taxonomy" id="1081109"/>
    <lineage>
        <taxon>Eukaryota</taxon>
        <taxon>Fungi</taxon>
        <taxon>Dikarya</taxon>
        <taxon>Ascomycota</taxon>
        <taxon>Pezizomycotina</taxon>
        <taxon>Sordariomycetes</taxon>
        <taxon>Hypocreomycetidae</taxon>
        <taxon>Hypocreales</taxon>
        <taxon>Clavicipitaceae</taxon>
        <taxon>Moelleriella</taxon>
    </lineage>
</organism>
<dbReference type="OrthoDB" id="4158994at2759"/>
<feature type="compositionally biased region" description="Basic and acidic residues" evidence="1">
    <location>
        <begin position="702"/>
        <end position="726"/>
    </location>
</feature>
<evidence type="ECO:0000313" key="4">
    <source>
        <dbReference type="Proteomes" id="UP000078544"/>
    </source>
</evidence>
<reference evidence="3 4" key="1">
    <citation type="journal article" date="2016" name="Genome Biol. Evol.">
        <title>Divergent and convergent evolution of fungal pathogenicity.</title>
        <authorList>
            <person name="Shang Y."/>
            <person name="Xiao G."/>
            <person name="Zheng P."/>
            <person name="Cen K."/>
            <person name="Zhan S."/>
            <person name="Wang C."/>
        </authorList>
    </citation>
    <scope>NUCLEOTIDE SEQUENCE [LARGE SCALE GENOMIC DNA]</scope>
    <source>
        <strain evidence="3 4">RCEF 2490</strain>
    </source>
</reference>
<accession>A0A168FCV7</accession>
<feature type="region of interest" description="Disordered" evidence="1">
    <location>
        <begin position="688"/>
        <end position="726"/>
    </location>
</feature>
<proteinExistence type="predicted"/>
<keyword evidence="4" id="KW-1185">Reference proteome</keyword>
<keyword evidence="2" id="KW-0812">Transmembrane</keyword>
<feature type="region of interest" description="Disordered" evidence="1">
    <location>
        <begin position="1"/>
        <end position="118"/>
    </location>
</feature>
<feature type="region of interest" description="Disordered" evidence="1">
    <location>
        <begin position="896"/>
        <end position="965"/>
    </location>
</feature>
<dbReference type="STRING" id="1081109.A0A168FCV7"/>
<keyword evidence="2" id="KW-1133">Transmembrane helix</keyword>
<protein>
    <recommendedName>
        <fullName evidence="5">Ubiquitination network signaling protein</fullName>
    </recommendedName>
</protein>
<gene>
    <name evidence="3" type="ORF">AAL_02306</name>
</gene>
<evidence type="ECO:0000256" key="2">
    <source>
        <dbReference type="SAM" id="Phobius"/>
    </source>
</evidence>
<feature type="region of interest" description="Disordered" evidence="1">
    <location>
        <begin position="351"/>
        <end position="388"/>
    </location>
</feature>
<feature type="compositionally biased region" description="Low complexity" evidence="1">
    <location>
        <begin position="56"/>
        <end position="70"/>
    </location>
</feature>